<gene>
    <name evidence="3" type="ORF">D9756_006400</name>
</gene>
<protein>
    <recommendedName>
        <fullName evidence="2">Nephrocystin 3-like N-terminal domain-containing protein</fullName>
    </recommendedName>
</protein>
<reference evidence="3 4" key="1">
    <citation type="journal article" date="2020" name="ISME J.">
        <title>Uncovering the hidden diversity of litter-decomposition mechanisms in mushroom-forming fungi.</title>
        <authorList>
            <person name="Floudas D."/>
            <person name="Bentzer J."/>
            <person name="Ahren D."/>
            <person name="Johansson T."/>
            <person name="Persson P."/>
            <person name="Tunlid A."/>
        </authorList>
    </citation>
    <scope>NUCLEOTIDE SEQUENCE [LARGE SCALE GENOMIC DNA]</scope>
    <source>
        <strain evidence="3 4">CBS 146.42</strain>
    </source>
</reference>
<dbReference type="AlphaFoldDB" id="A0A8H5G1R6"/>
<organism evidence="3 4">
    <name type="scientific">Leucocoprinus leucothites</name>
    <dbReference type="NCBI Taxonomy" id="201217"/>
    <lineage>
        <taxon>Eukaryota</taxon>
        <taxon>Fungi</taxon>
        <taxon>Dikarya</taxon>
        <taxon>Basidiomycota</taxon>
        <taxon>Agaricomycotina</taxon>
        <taxon>Agaricomycetes</taxon>
        <taxon>Agaricomycetidae</taxon>
        <taxon>Agaricales</taxon>
        <taxon>Agaricineae</taxon>
        <taxon>Agaricaceae</taxon>
        <taxon>Leucocoprinus</taxon>
    </lineage>
</organism>
<dbReference type="PANTHER" id="PTHR10039:SF14">
    <property type="entry name" value="NACHT DOMAIN-CONTAINING PROTEIN"/>
    <property type="match status" value="1"/>
</dbReference>
<evidence type="ECO:0000313" key="4">
    <source>
        <dbReference type="Proteomes" id="UP000559027"/>
    </source>
</evidence>
<dbReference type="Gene3D" id="3.40.50.300">
    <property type="entry name" value="P-loop containing nucleotide triphosphate hydrolases"/>
    <property type="match status" value="1"/>
</dbReference>
<dbReference type="InterPro" id="IPR027417">
    <property type="entry name" value="P-loop_NTPase"/>
</dbReference>
<evidence type="ECO:0000256" key="1">
    <source>
        <dbReference type="ARBA" id="ARBA00022737"/>
    </source>
</evidence>
<dbReference type="PANTHER" id="PTHR10039">
    <property type="entry name" value="AMELOGENIN"/>
    <property type="match status" value="1"/>
</dbReference>
<dbReference type="SUPFAM" id="SSF52540">
    <property type="entry name" value="P-loop containing nucleoside triphosphate hydrolases"/>
    <property type="match status" value="1"/>
</dbReference>
<keyword evidence="1" id="KW-0677">Repeat</keyword>
<sequence length="692" mass="78648">MFREAHDFVFIGHQTNYLNSEIGIDTILAASTPEAAVDAGERDYDPTCYPGTREQYIKDITNWATTGDSDQLPICWMKGPAGVGKSAIAQTCAKAMKDSGHLGAAFFFSVNGRRKDHTRFFPTLAYQLATTLPGYREVVNRRVSKDKTLVTKTMLSQFESLIVEPLRELREQGREIRRRPIFIDGLDECGSQDAQAEIIKLIAASVQAKSTPFCWAIFSRAEPRITSTFALAHISPLCQAVYLPISRDTDQDIELYFRDGFKNMLQQRNMALSSPWPTEEDIKKLVDAAAGLFAYAATVLRFIDKHSYAGFNETLQAVLDVITKPGSCSLPIFSNLDKLYTLILERIPDDILHPMKVLLNWMVLGDWELRGWDVALICNIIGISEASFKSICHHLQAVVAYQEPSQSIREIAPTVDLAQPFYRQNLSHEVICSLSGQLLKIHGTISFLHKSFVEFLSSPARSGAFYARSPAREIRNRQLQQRIHYASGHVIKSSRLELAPRTTSSSALLSWPQGSEFVDSYLTLYVLCFFSDSSFWASSVSQGLSSQVRELDYRKSMIAEGMFLELGWHVSDWKPIRAMEGTVYRRILPEKYDQFDLAKFRANLKKNEEAGVIKAFHPRAPSIFASLNNLYSRHKLGKNHGLYQAGHGEKSVIWYWEYDTKKRYFHEFQTVDYERAMRVYEAGKFKMWDESP</sequence>
<name>A0A8H5G1R6_9AGAR</name>
<dbReference type="OrthoDB" id="4760524at2759"/>
<evidence type="ECO:0000313" key="3">
    <source>
        <dbReference type="EMBL" id="KAF5356740.1"/>
    </source>
</evidence>
<dbReference type="Pfam" id="PF24883">
    <property type="entry name" value="NPHP3_N"/>
    <property type="match status" value="1"/>
</dbReference>
<accession>A0A8H5G1R6</accession>
<dbReference type="Proteomes" id="UP000559027">
    <property type="component" value="Unassembled WGS sequence"/>
</dbReference>
<keyword evidence="4" id="KW-1185">Reference proteome</keyword>
<dbReference type="InterPro" id="IPR056884">
    <property type="entry name" value="NPHP3-like_N"/>
</dbReference>
<dbReference type="EMBL" id="JAACJO010000006">
    <property type="protein sequence ID" value="KAF5356740.1"/>
    <property type="molecule type" value="Genomic_DNA"/>
</dbReference>
<feature type="domain" description="Nephrocystin 3-like N-terminal" evidence="2">
    <location>
        <begin position="59"/>
        <end position="220"/>
    </location>
</feature>
<evidence type="ECO:0000259" key="2">
    <source>
        <dbReference type="Pfam" id="PF24883"/>
    </source>
</evidence>
<proteinExistence type="predicted"/>
<comment type="caution">
    <text evidence="3">The sequence shown here is derived from an EMBL/GenBank/DDBJ whole genome shotgun (WGS) entry which is preliminary data.</text>
</comment>